<dbReference type="Proteomes" id="UP000053144">
    <property type="component" value="Chromosome 11"/>
</dbReference>
<dbReference type="EMBL" id="CM003381">
    <property type="protein sequence ID" value="KOM57890.1"/>
    <property type="molecule type" value="Genomic_DNA"/>
</dbReference>
<organism evidence="2 3">
    <name type="scientific">Phaseolus angularis</name>
    <name type="common">Azuki bean</name>
    <name type="synonym">Vigna angularis</name>
    <dbReference type="NCBI Taxonomy" id="3914"/>
    <lineage>
        <taxon>Eukaryota</taxon>
        <taxon>Viridiplantae</taxon>
        <taxon>Streptophyta</taxon>
        <taxon>Embryophyta</taxon>
        <taxon>Tracheophyta</taxon>
        <taxon>Spermatophyta</taxon>
        <taxon>Magnoliopsida</taxon>
        <taxon>eudicotyledons</taxon>
        <taxon>Gunneridae</taxon>
        <taxon>Pentapetalae</taxon>
        <taxon>rosids</taxon>
        <taxon>fabids</taxon>
        <taxon>Fabales</taxon>
        <taxon>Fabaceae</taxon>
        <taxon>Papilionoideae</taxon>
        <taxon>50 kb inversion clade</taxon>
        <taxon>NPAAA clade</taxon>
        <taxon>indigoferoid/millettioid clade</taxon>
        <taxon>Phaseoleae</taxon>
        <taxon>Vigna</taxon>
    </lineage>
</organism>
<feature type="region of interest" description="Disordered" evidence="1">
    <location>
        <begin position="64"/>
        <end position="94"/>
    </location>
</feature>
<dbReference type="Gramene" id="KOM57890">
    <property type="protein sequence ID" value="KOM57890"/>
    <property type="gene ID" value="LR48_Vigan11g092300"/>
</dbReference>
<protein>
    <submittedName>
        <fullName evidence="2">Uncharacterized protein</fullName>
    </submittedName>
</protein>
<dbReference type="AlphaFoldDB" id="A0A0L9VS49"/>
<feature type="compositionally biased region" description="Acidic residues" evidence="1">
    <location>
        <begin position="71"/>
        <end position="83"/>
    </location>
</feature>
<evidence type="ECO:0000313" key="2">
    <source>
        <dbReference type="EMBL" id="KOM57890.1"/>
    </source>
</evidence>
<proteinExistence type="predicted"/>
<evidence type="ECO:0000256" key="1">
    <source>
        <dbReference type="SAM" id="MobiDB-lite"/>
    </source>
</evidence>
<gene>
    <name evidence="2" type="ORF">LR48_Vigan11g092300</name>
</gene>
<evidence type="ECO:0000313" key="3">
    <source>
        <dbReference type="Proteomes" id="UP000053144"/>
    </source>
</evidence>
<name>A0A0L9VS49_PHAAN</name>
<reference evidence="3" key="1">
    <citation type="journal article" date="2015" name="Proc. Natl. Acad. Sci. U.S.A.">
        <title>Genome sequencing of adzuki bean (Vigna angularis) provides insight into high starch and low fat accumulation and domestication.</title>
        <authorList>
            <person name="Yang K."/>
            <person name="Tian Z."/>
            <person name="Chen C."/>
            <person name="Luo L."/>
            <person name="Zhao B."/>
            <person name="Wang Z."/>
            <person name="Yu L."/>
            <person name="Li Y."/>
            <person name="Sun Y."/>
            <person name="Li W."/>
            <person name="Chen Y."/>
            <person name="Li Y."/>
            <person name="Zhang Y."/>
            <person name="Ai D."/>
            <person name="Zhao J."/>
            <person name="Shang C."/>
            <person name="Ma Y."/>
            <person name="Wu B."/>
            <person name="Wang M."/>
            <person name="Gao L."/>
            <person name="Sun D."/>
            <person name="Zhang P."/>
            <person name="Guo F."/>
            <person name="Wang W."/>
            <person name="Li Y."/>
            <person name="Wang J."/>
            <person name="Varshney R.K."/>
            <person name="Wang J."/>
            <person name="Ling H.Q."/>
            <person name="Wan P."/>
        </authorList>
    </citation>
    <scope>NUCLEOTIDE SEQUENCE</scope>
    <source>
        <strain evidence="3">cv. Jingnong 6</strain>
    </source>
</reference>
<accession>A0A0L9VS49</accession>
<sequence length="149" mass="17050">MMKAKRYTHYPIPYALLVSRICEYKGVDVSIEAFQSSHSRNKIGSYVLCQMGFILQGNTYFHRDDVGNPKEEDEDQEMDDVQDEAGPSTPTLANHSYSLESLFRPLSDMSLLQASRHEEVCSLLRRLNYRVHALEGLVQPLYVDDSDES</sequence>